<dbReference type="GO" id="GO:0005886">
    <property type="term" value="C:plasma membrane"/>
    <property type="evidence" value="ECO:0007669"/>
    <property type="project" value="UniProtKB-SubCell"/>
</dbReference>
<dbReference type="InterPro" id="IPR032816">
    <property type="entry name" value="VTT_dom"/>
</dbReference>
<evidence type="ECO:0000256" key="4">
    <source>
        <dbReference type="ARBA" id="ARBA00022989"/>
    </source>
</evidence>
<evidence type="ECO:0000313" key="9">
    <source>
        <dbReference type="Proteomes" id="UP000183940"/>
    </source>
</evidence>
<evidence type="ECO:0000313" key="8">
    <source>
        <dbReference type="EMBL" id="OJJ27591.1"/>
    </source>
</evidence>
<keyword evidence="5 6" id="KW-0472">Membrane</keyword>
<organism evidence="8 9">
    <name type="scientific">Roseofilum reptotaenium AO1-A</name>
    <dbReference type="NCBI Taxonomy" id="1925591"/>
    <lineage>
        <taxon>Bacteria</taxon>
        <taxon>Bacillati</taxon>
        <taxon>Cyanobacteriota</taxon>
        <taxon>Cyanophyceae</taxon>
        <taxon>Desertifilales</taxon>
        <taxon>Desertifilaceae</taxon>
        <taxon>Roseofilum</taxon>
    </lineage>
</organism>
<keyword evidence="4 6" id="KW-1133">Transmembrane helix</keyword>
<dbReference type="EMBL" id="MLAW01000001">
    <property type="protein sequence ID" value="OJJ27591.1"/>
    <property type="molecule type" value="Genomic_DNA"/>
</dbReference>
<evidence type="ECO:0000256" key="1">
    <source>
        <dbReference type="ARBA" id="ARBA00004651"/>
    </source>
</evidence>
<feature type="transmembrane region" description="Helical" evidence="6">
    <location>
        <begin position="154"/>
        <end position="173"/>
    </location>
</feature>
<keyword evidence="9" id="KW-1185">Reference proteome</keyword>
<dbReference type="PANTHER" id="PTHR12677">
    <property type="entry name" value="GOLGI APPARATUS MEMBRANE PROTEIN TVP38-RELATED"/>
    <property type="match status" value="1"/>
</dbReference>
<keyword evidence="3 6" id="KW-0812">Transmembrane</keyword>
<accession>A0A1L9QY27</accession>
<feature type="transmembrane region" description="Helical" evidence="6">
    <location>
        <begin position="185"/>
        <end position="205"/>
    </location>
</feature>
<keyword evidence="2 6" id="KW-1003">Cell membrane</keyword>
<dbReference type="Pfam" id="PF09335">
    <property type="entry name" value="VTT_dom"/>
    <property type="match status" value="1"/>
</dbReference>
<name>A0A1L9QY27_9CYAN</name>
<dbReference type="InterPro" id="IPR015414">
    <property type="entry name" value="TMEM64"/>
</dbReference>
<evidence type="ECO:0000256" key="5">
    <source>
        <dbReference type="ARBA" id="ARBA00023136"/>
    </source>
</evidence>
<feature type="domain" description="VTT" evidence="7">
    <location>
        <begin position="58"/>
        <end position="174"/>
    </location>
</feature>
<feature type="transmembrane region" description="Helical" evidence="6">
    <location>
        <begin position="118"/>
        <end position="142"/>
    </location>
</feature>
<comment type="subcellular location">
    <subcellularLocation>
        <location evidence="1 6">Cell membrane</location>
        <topology evidence="1 6">Multi-pass membrane protein</topology>
    </subcellularLocation>
</comment>
<evidence type="ECO:0000256" key="6">
    <source>
        <dbReference type="RuleBase" id="RU366058"/>
    </source>
</evidence>
<gene>
    <name evidence="8" type="ORF">BI308_01090</name>
</gene>
<evidence type="ECO:0000259" key="7">
    <source>
        <dbReference type="Pfam" id="PF09335"/>
    </source>
</evidence>
<evidence type="ECO:0000256" key="3">
    <source>
        <dbReference type="ARBA" id="ARBA00022692"/>
    </source>
</evidence>
<proteinExistence type="inferred from homology"/>
<feature type="transmembrane region" description="Helical" evidence="6">
    <location>
        <begin position="5"/>
        <end position="24"/>
    </location>
</feature>
<comment type="caution">
    <text evidence="8">The sequence shown here is derived from an EMBL/GenBank/DDBJ whole genome shotgun (WGS) entry which is preliminary data.</text>
</comment>
<evidence type="ECO:0000256" key="2">
    <source>
        <dbReference type="ARBA" id="ARBA00022475"/>
    </source>
</evidence>
<protein>
    <recommendedName>
        <fullName evidence="6">TVP38/TMEM64 family membrane protein</fullName>
    </recommendedName>
</protein>
<reference evidence="8" key="1">
    <citation type="submission" date="2016-10" db="EMBL/GenBank/DDBJ databases">
        <title>CRISPR-Cas defence system in Roseofilum reptotaenium: evidence of a bacteriophage-cyanobacterium arms race in the coral black band disease.</title>
        <authorList>
            <person name="Buerger P."/>
            <person name="Wood-Charlson E.M."/>
            <person name="Weynberg K.D."/>
            <person name="Willis B."/>
            <person name="Van Oppen M.J."/>
        </authorList>
    </citation>
    <scope>NUCLEOTIDE SEQUENCE [LARGE SCALE GENOMIC DNA]</scope>
    <source>
        <strain evidence="8">AO1-A</strain>
    </source>
</reference>
<sequence>MKGIFLIIFVISIIVTLAGVYGLAGVDSSKLELWLESTGFWTPLFFMMIYIISTLLILPTTPLNLMGGVIFGPWLGLFWTSLASIISALIGFGFTRINGQKMVSDKLKGYWKAMDAEIYQGGVFYIFAIRLLPVIPYGIVNFAAGLTSVSFKDYLLGTAIGTILGLFPFILLGSEGVKAIQTGEILPLLAAFALSGLLIGMATWYRRRRMISREIIEKINPK</sequence>
<dbReference type="PANTHER" id="PTHR12677:SF59">
    <property type="entry name" value="GOLGI APPARATUS MEMBRANE PROTEIN TVP38-RELATED"/>
    <property type="match status" value="1"/>
</dbReference>
<dbReference type="STRING" id="1925591.BI308_01090"/>
<dbReference type="Proteomes" id="UP000183940">
    <property type="component" value="Unassembled WGS sequence"/>
</dbReference>
<dbReference type="AlphaFoldDB" id="A0A1L9QY27"/>
<feature type="transmembrane region" description="Helical" evidence="6">
    <location>
        <begin position="44"/>
        <end position="65"/>
    </location>
</feature>
<comment type="similarity">
    <text evidence="6">Belongs to the TVP38/TMEM64 family.</text>
</comment>
<feature type="transmembrane region" description="Helical" evidence="6">
    <location>
        <begin position="77"/>
        <end position="98"/>
    </location>
</feature>